<evidence type="ECO:0000313" key="1">
    <source>
        <dbReference type="EMBL" id="KAB8293196.1"/>
    </source>
</evidence>
<keyword evidence="2" id="KW-1185">Reference proteome</keyword>
<accession>A0A5N6JW93</accession>
<proteinExistence type="predicted"/>
<protein>
    <submittedName>
        <fullName evidence="1">Uncharacterized protein</fullName>
    </submittedName>
</protein>
<reference evidence="1 2" key="1">
    <citation type="submission" date="2019-06" db="EMBL/GenBank/DDBJ databases">
        <title>Genome Sequence of the Brown Rot Fungal Pathogen Monilinia laxa.</title>
        <authorList>
            <person name="De Miccolis Angelini R.M."/>
            <person name="Landi L."/>
            <person name="Abate D."/>
            <person name="Pollastro S."/>
            <person name="Romanazzi G."/>
            <person name="Faretra F."/>
        </authorList>
    </citation>
    <scope>NUCLEOTIDE SEQUENCE [LARGE SCALE GENOMIC DNA]</scope>
    <source>
        <strain evidence="1 2">Mlax316</strain>
    </source>
</reference>
<comment type="caution">
    <text evidence="1">The sequence shown here is derived from an EMBL/GenBank/DDBJ whole genome shotgun (WGS) entry which is preliminary data.</text>
</comment>
<name>A0A5N6JW93_MONLA</name>
<dbReference type="AlphaFoldDB" id="A0A5N6JW93"/>
<gene>
    <name evidence="1" type="ORF">EYC80_007537</name>
</gene>
<sequence>MGLLPKLIISGSFPSAHLSPHLYPGSNSRNSELIAMLYNSVKIRTEYDRRNNHSLWWCNGMILKAVPTIECSRQGRCEMFDNDWVHIRETGPYIPEQYRNVEKGSVRILIHRFL</sequence>
<evidence type="ECO:0000313" key="2">
    <source>
        <dbReference type="Proteomes" id="UP000326757"/>
    </source>
</evidence>
<dbReference type="EMBL" id="VIGI01000012">
    <property type="protein sequence ID" value="KAB8293196.1"/>
    <property type="molecule type" value="Genomic_DNA"/>
</dbReference>
<dbReference type="Proteomes" id="UP000326757">
    <property type="component" value="Unassembled WGS sequence"/>
</dbReference>
<organism evidence="1 2">
    <name type="scientific">Monilinia laxa</name>
    <name type="common">Brown rot fungus</name>
    <name type="synonym">Sclerotinia laxa</name>
    <dbReference type="NCBI Taxonomy" id="61186"/>
    <lineage>
        <taxon>Eukaryota</taxon>
        <taxon>Fungi</taxon>
        <taxon>Dikarya</taxon>
        <taxon>Ascomycota</taxon>
        <taxon>Pezizomycotina</taxon>
        <taxon>Leotiomycetes</taxon>
        <taxon>Helotiales</taxon>
        <taxon>Sclerotiniaceae</taxon>
        <taxon>Monilinia</taxon>
    </lineage>
</organism>